<proteinExistence type="inferred from homology"/>
<feature type="domain" description="MacB-like periplasmic core" evidence="9">
    <location>
        <begin position="23"/>
        <end position="236"/>
    </location>
</feature>
<evidence type="ECO:0000256" key="2">
    <source>
        <dbReference type="ARBA" id="ARBA00022475"/>
    </source>
</evidence>
<sequence>MSFTLLIRSLLRRKVITALLLVQLALTLALIANSAVLAWQARQLANQPTGLTLSNLLRVPMKPTLPELRSQPVLGDLMARQLSAIRAVPGVVSASWMNQTPLLFGGMNGNIFVIDKQDTTNIGMVPYQLGSVSMRETLDLTLLQGRWLEETDVDTEVIVISEQLAKQLFADGDVLGQHTSAGRVIGVVSDMLTQRYADHQNYAIYLPWNMPSADYGYQLVVKTAPGQLDRVREQLPAVLKAVELEVDIGTLQSFAELHRTLFRSETGLATLLAVLSGLMLLVAMISAYSHALFHGVQQQKEIGIKRALGASRPRIMLEVLSESWLTTLTGASVGIVLALALQQQLAKVLSMPALPWSLLLVSLLLLLLCVSIATWYPARLATRVSPATATKTL</sequence>
<protein>
    <submittedName>
        <fullName evidence="10">ABC transporter permease</fullName>
    </submittedName>
</protein>
<dbReference type="Pfam" id="PF12704">
    <property type="entry name" value="MacB_PCD"/>
    <property type="match status" value="1"/>
</dbReference>
<feature type="domain" description="ABC3 transporter permease C-terminal" evidence="8">
    <location>
        <begin position="274"/>
        <end position="386"/>
    </location>
</feature>
<dbReference type="PANTHER" id="PTHR30572:SF4">
    <property type="entry name" value="ABC TRANSPORTER PERMEASE YTRF"/>
    <property type="match status" value="1"/>
</dbReference>
<dbReference type="Proteomes" id="UP000659697">
    <property type="component" value="Unassembled WGS sequence"/>
</dbReference>
<keyword evidence="11" id="KW-1185">Reference proteome</keyword>
<evidence type="ECO:0000256" key="5">
    <source>
        <dbReference type="ARBA" id="ARBA00023136"/>
    </source>
</evidence>
<accession>A0ABQ3KUE5</accession>
<name>A0ABQ3KUE5_9ALTE</name>
<evidence type="ECO:0000256" key="7">
    <source>
        <dbReference type="SAM" id="Phobius"/>
    </source>
</evidence>
<dbReference type="Pfam" id="PF02687">
    <property type="entry name" value="FtsX"/>
    <property type="match status" value="1"/>
</dbReference>
<keyword evidence="4 7" id="KW-1133">Transmembrane helix</keyword>
<dbReference type="InterPro" id="IPR050250">
    <property type="entry name" value="Macrolide_Exporter_MacB"/>
</dbReference>
<dbReference type="PANTHER" id="PTHR30572">
    <property type="entry name" value="MEMBRANE COMPONENT OF TRANSPORTER-RELATED"/>
    <property type="match status" value="1"/>
</dbReference>
<gene>
    <name evidence="10" type="ORF">GCM10010919_06630</name>
</gene>
<organism evidence="10 11">
    <name type="scientific">Alishewanella longhuensis</name>
    <dbReference type="NCBI Taxonomy" id="1091037"/>
    <lineage>
        <taxon>Bacteria</taxon>
        <taxon>Pseudomonadati</taxon>
        <taxon>Pseudomonadota</taxon>
        <taxon>Gammaproteobacteria</taxon>
        <taxon>Alteromonadales</taxon>
        <taxon>Alteromonadaceae</taxon>
        <taxon>Alishewanella</taxon>
    </lineage>
</organism>
<keyword evidence="3 7" id="KW-0812">Transmembrane</keyword>
<evidence type="ECO:0000313" key="11">
    <source>
        <dbReference type="Proteomes" id="UP000659697"/>
    </source>
</evidence>
<comment type="subcellular location">
    <subcellularLocation>
        <location evidence="1">Cell membrane</location>
        <topology evidence="1">Multi-pass membrane protein</topology>
    </subcellularLocation>
</comment>
<evidence type="ECO:0000259" key="9">
    <source>
        <dbReference type="Pfam" id="PF12704"/>
    </source>
</evidence>
<dbReference type="EMBL" id="BNAO01000001">
    <property type="protein sequence ID" value="GHG61799.1"/>
    <property type="molecule type" value="Genomic_DNA"/>
</dbReference>
<evidence type="ECO:0000313" key="10">
    <source>
        <dbReference type="EMBL" id="GHG61799.1"/>
    </source>
</evidence>
<evidence type="ECO:0000256" key="1">
    <source>
        <dbReference type="ARBA" id="ARBA00004651"/>
    </source>
</evidence>
<reference evidence="11" key="1">
    <citation type="journal article" date="2019" name="Int. J. Syst. Evol. Microbiol.">
        <title>The Global Catalogue of Microorganisms (GCM) 10K type strain sequencing project: providing services to taxonomists for standard genome sequencing and annotation.</title>
        <authorList>
            <consortium name="The Broad Institute Genomics Platform"/>
            <consortium name="The Broad Institute Genome Sequencing Center for Infectious Disease"/>
            <person name="Wu L."/>
            <person name="Ma J."/>
        </authorList>
    </citation>
    <scope>NUCLEOTIDE SEQUENCE [LARGE SCALE GENOMIC DNA]</scope>
    <source>
        <strain evidence="11">CGMCC 1.7003</strain>
    </source>
</reference>
<dbReference type="RefSeq" id="WP_189430135.1">
    <property type="nucleotide sequence ID" value="NZ_BNAO01000001.1"/>
</dbReference>
<feature type="transmembrane region" description="Helical" evidence="7">
    <location>
        <begin position="353"/>
        <end position="376"/>
    </location>
</feature>
<keyword evidence="2" id="KW-1003">Cell membrane</keyword>
<evidence type="ECO:0000259" key="8">
    <source>
        <dbReference type="Pfam" id="PF02687"/>
    </source>
</evidence>
<feature type="transmembrane region" description="Helical" evidence="7">
    <location>
        <begin position="268"/>
        <end position="294"/>
    </location>
</feature>
<evidence type="ECO:0000256" key="6">
    <source>
        <dbReference type="ARBA" id="ARBA00038076"/>
    </source>
</evidence>
<comment type="similarity">
    <text evidence="6">Belongs to the ABC-4 integral membrane protein family.</text>
</comment>
<feature type="transmembrane region" description="Helical" evidence="7">
    <location>
        <begin position="315"/>
        <end position="341"/>
    </location>
</feature>
<keyword evidence="5 7" id="KW-0472">Membrane</keyword>
<dbReference type="InterPro" id="IPR003838">
    <property type="entry name" value="ABC3_permease_C"/>
</dbReference>
<dbReference type="InterPro" id="IPR025857">
    <property type="entry name" value="MacB_PCD"/>
</dbReference>
<evidence type="ECO:0000256" key="4">
    <source>
        <dbReference type="ARBA" id="ARBA00022989"/>
    </source>
</evidence>
<comment type="caution">
    <text evidence="10">The sequence shown here is derived from an EMBL/GenBank/DDBJ whole genome shotgun (WGS) entry which is preliminary data.</text>
</comment>
<evidence type="ECO:0000256" key="3">
    <source>
        <dbReference type="ARBA" id="ARBA00022692"/>
    </source>
</evidence>